<protein>
    <recommendedName>
        <fullName evidence="3">Antirestriction protein ArdA</fullName>
    </recommendedName>
</protein>
<dbReference type="EMBL" id="BLLH01000006">
    <property type="protein sequence ID" value="GFH40825.1"/>
    <property type="molecule type" value="Genomic_DNA"/>
</dbReference>
<dbReference type="AlphaFoldDB" id="A0A6A0B7R9"/>
<evidence type="ECO:0000313" key="2">
    <source>
        <dbReference type="Proteomes" id="UP000475928"/>
    </source>
</evidence>
<evidence type="ECO:0008006" key="3">
    <source>
        <dbReference type="Google" id="ProtNLM"/>
    </source>
</evidence>
<organism evidence="1 2">
    <name type="scientific">Pseudolactococcus insecticola</name>
    <dbReference type="NCBI Taxonomy" id="2709158"/>
    <lineage>
        <taxon>Bacteria</taxon>
        <taxon>Bacillati</taxon>
        <taxon>Bacillota</taxon>
        <taxon>Bacilli</taxon>
        <taxon>Lactobacillales</taxon>
        <taxon>Streptococcaceae</taxon>
        <taxon>Pseudolactococcus</taxon>
    </lineage>
</organism>
<keyword evidence="2" id="KW-1185">Reference proteome</keyword>
<sequence length="165" mass="19543">MNVNVYEMIKDDKFFIGSYPNNFAVGRWFTVEELASKDWYEIEEEYLEKYNPDEYEELELGVFDVDNESGLWRGEYDVSELIDKLVEIFTTEYYDVDLEIFEFTQDFFDEMGFSAYEVAQMVFFGNIKSWGDEYIGFTGAGNFESYTQSEYEAEALERVKDLGLF</sequence>
<dbReference type="Proteomes" id="UP000475928">
    <property type="component" value="Unassembled WGS sequence"/>
</dbReference>
<name>A0A6A0B7R9_9LACT</name>
<reference evidence="1 2" key="1">
    <citation type="submission" date="2020-02" db="EMBL/GenBank/DDBJ databases">
        <title>Draft genome sequence of Lactococcus sp. Hs20B0-1.</title>
        <authorList>
            <person name="Noda S."/>
            <person name="Yuki M."/>
            <person name="Ohkuma M."/>
        </authorList>
    </citation>
    <scope>NUCLEOTIDE SEQUENCE [LARGE SCALE GENOMIC DNA]</scope>
    <source>
        <strain evidence="1 2">Hs20B0-1</strain>
    </source>
</reference>
<gene>
    <name evidence="1" type="ORF">Hs20B_12230</name>
</gene>
<comment type="caution">
    <text evidence="1">The sequence shown here is derived from an EMBL/GenBank/DDBJ whole genome shotgun (WGS) entry which is preliminary data.</text>
</comment>
<proteinExistence type="predicted"/>
<evidence type="ECO:0000313" key="1">
    <source>
        <dbReference type="EMBL" id="GFH40825.1"/>
    </source>
</evidence>
<dbReference type="RefSeq" id="WP_172356709.1">
    <property type="nucleotide sequence ID" value="NZ_BLLH01000006.1"/>
</dbReference>
<accession>A0A6A0B7R9</accession>